<dbReference type="EMBL" id="BQOL01000001">
    <property type="protein sequence ID" value="GKI18928.1"/>
    <property type="molecule type" value="Genomic_DNA"/>
</dbReference>
<dbReference type="RefSeq" id="WP_244076493.1">
    <property type="nucleotide sequence ID" value="NZ_AP025581.1"/>
</dbReference>
<gene>
    <name evidence="7" type="ORF">CE91St16_18360</name>
</gene>
<dbReference type="InterPro" id="IPR003594">
    <property type="entry name" value="HATPase_dom"/>
</dbReference>
<keyword evidence="4" id="KW-0418">Kinase</keyword>
<dbReference type="SUPFAM" id="SSF55874">
    <property type="entry name" value="ATPase domain of HSP90 chaperone/DNA topoisomerase II/histidine kinase"/>
    <property type="match status" value="1"/>
</dbReference>
<dbReference type="PRINTS" id="PR00344">
    <property type="entry name" value="BCTRLSENSOR"/>
</dbReference>
<dbReference type="GO" id="GO:0004673">
    <property type="term" value="F:protein histidine kinase activity"/>
    <property type="evidence" value="ECO:0007669"/>
    <property type="project" value="UniProtKB-EC"/>
</dbReference>
<evidence type="ECO:0000259" key="6">
    <source>
        <dbReference type="PROSITE" id="PS50109"/>
    </source>
</evidence>
<evidence type="ECO:0000256" key="4">
    <source>
        <dbReference type="ARBA" id="ARBA00022777"/>
    </source>
</evidence>
<dbReference type="AlphaFoldDB" id="A0AA37KQD4"/>
<evidence type="ECO:0000256" key="3">
    <source>
        <dbReference type="ARBA" id="ARBA00022679"/>
    </source>
</evidence>
<keyword evidence="5" id="KW-0902">Two-component regulatory system</keyword>
<dbReference type="GO" id="GO:0000160">
    <property type="term" value="P:phosphorelay signal transduction system"/>
    <property type="evidence" value="ECO:0007669"/>
    <property type="project" value="UniProtKB-KW"/>
</dbReference>
<dbReference type="Pfam" id="PF02518">
    <property type="entry name" value="HATPase_c"/>
    <property type="match status" value="1"/>
</dbReference>
<evidence type="ECO:0000256" key="5">
    <source>
        <dbReference type="ARBA" id="ARBA00023012"/>
    </source>
</evidence>
<dbReference type="EC" id="2.7.13.3" evidence="2"/>
<dbReference type="InterPro" id="IPR004358">
    <property type="entry name" value="Sig_transdc_His_kin-like_C"/>
</dbReference>
<accession>A0AA37KQD4</accession>
<evidence type="ECO:0000256" key="2">
    <source>
        <dbReference type="ARBA" id="ARBA00012438"/>
    </source>
</evidence>
<dbReference type="InterPro" id="IPR005467">
    <property type="entry name" value="His_kinase_dom"/>
</dbReference>
<evidence type="ECO:0000313" key="7">
    <source>
        <dbReference type="EMBL" id="GKI18928.1"/>
    </source>
</evidence>
<reference evidence="7" key="1">
    <citation type="submission" date="2022-01" db="EMBL/GenBank/DDBJ databases">
        <title>Novel bile acid biosynthetic pathways are enriched in the microbiome of centenarians.</title>
        <authorList>
            <person name="Sato Y."/>
            <person name="Atarashi K."/>
            <person name="Plichta R.D."/>
            <person name="Arai Y."/>
            <person name="Sasajima S."/>
            <person name="Kearney M.S."/>
            <person name="Suda W."/>
            <person name="Takeshita K."/>
            <person name="Sasaki T."/>
            <person name="Okamoto S."/>
            <person name="Skelly N.A."/>
            <person name="Okamura Y."/>
            <person name="Vlamakis H."/>
            <person name="Li Y."/>
            <person name="Tanoue T."/>
            <person name="Takei H."/>
            <person name="Nittono H."/>
            <person name="Narushima S."/>
            <person name="Irie J."/>
            <person name="Itoh H."/>
            <person name="Moriya K."/>
            <person name="Sugiura Y."/>
            <person name="Suematsu M."/>
            <person name="Moritoki N."/>
            <person name="Shibata S."/>
            <person name="Littman R.D."/>
            <person name="Fischbach A.M."/>
            <person name="Uwamino Y."/>
            <person name="Inoue T."/>
            <person name="Honda A."/>
            <person name="Hattori M."/>
            <person name="Murai T."/>
            <person name="Xavier J.R."/>
            <person name="Hirose N."/>
            <person name="Honda K."/>
        </authorList>
    </citation>
    <scope>NUCLEOTIDE SEQUENCE</scope>
    <source>
        <strain evidence="7">CE91-St16</strain>
    </source>
</reference>
<dbReference type="InterPro" id="IPR036890">
    <property type="entry name" value="HATPase_C_sf"/>
</dbReference>
<comment type="catalytic activity">
    <reaction evidence="1">
        <text>ATP + protein L-histidine = ADP + protein N-phospho-L-histidine.</text>
        <dbReference type="EC" id="2.7.13.3"/>
    </reaction>
</comment>
<name>A0AA37KQD4_9BACT</name>
<dbReference type="Proteomes" id="UP001055105">
    <property type="component" value="Unassembled WGS sequence"/>
</dbReference>
<dbReference type="PANTHER" id="PTHR43711">
    <property type="entry name" value="TWO-COMPONENT HISTIDINE KINASE"/>
    <property type="match status" value="1"/>
</dbReference>
<dbReference type="SMART" id="SM00387">
    <property type="entry name" value="HATPase_c"/>
    <property type="match status" value="1"/>
</dbReference>
<evidence type="ECO:0000313" key="8">
    <source>
        <dbReference type="Proteomes" id="UP001055105"/>
    </source>
</evidence>
<proteinExistence type="predicted"/>
<protein>
    <recommendedName>
        <fullName evidence="2">histidine kinase</fullName>
        <ecNumber evidence="2">2.7.13.3</ecNumber>
    </recommendedName>
</protein>
<dbReference type="PANTHER" id="PTHR43711:SF26">
    <property type="entry name" value="SENSOR HISTIDINE KINASE RCSC"/>
    <property type="match status" value="1"/>
</dbReference>
<dbReference type="InterPro" id="IPR050736">
    <property type="entry name" value="Sensor_HK_Regulatory"/>
</dbReference>
<comment type="caution">
    <text evidence="7">The sequence shown here is derived from an EMBL/GenBank/DDBJ whole genome shotgun (WGS) entry which is preliminary data.</text>
</comment>
<organism evidence="7 8">
    <name type="scientific">Alistipes finegoldii</name>
    <dbReference type="NCBI Taxonomy" id="214856"/>
    <lineage>
        <taxon>Bacteria</taxon>
        <taxon>Pseudomonadati</taxon>
        <taxon>Bacteroidota</taxon>
        <taxon>Bacteroidia</taxon>
        <taxon>Bacteroidales</taxon>
        <taxon>Rikenellaceae</taxon>
        <taxon>Alistipes</taxon>
    </lineage>
</organism>
<evidence type="ECO:0000256" key="1">
    <source>
        <dbReference type="ARBA" id="ARBA00000085"/>
    </source>
</evidence>
<keyword evidence="3" id="KW-0808">Transferase</keyword>
<dbReference type="Gene3D" id="3.30.565.10">
    <property type="entry name" value="Histidine kinase-like ATPase, C-terminal domain"/>
    <property type="match status" value="1"/>
</dbReference>
<feature type="domain" description="Histidine kinase" evidence="6">
    <location>
        <begin position="1"/>
        <end position="144"/>
    </location>
</feature>
<sequence length="156" mass="16857">MLEVAYLDQTGDLPRCDVTALNGLCNDCVESVLPELHPGVSLLGELTPDDPVVRTNLKRIEQVLLRLLRNAAKFTLSGHITLTYDCLPAERLLRFSVTDTGPGIPADLREEVFGRFVKLDPFSQGTGLGLPICRLIAVKLGGAVCSSIRSMRPAAA</sequence>
<dbReference type="PROSITE" id="PS50109">
    <property type="entry name" value="HIS_KIN"/>
    <property type="match status" value="1"/>
</dbReference>